<sequence length="432" mass="47551">MTRAEVWLWGRRIGAVVWDDARGYGVFEYDPAFLTSGIQLAPFTLPLRAGVFDFPALPRDTFKGLPGLLADSLPDKFGNLLIDRWLAQQGRSPGSMNPVERLCYTGTRGMGALEFQPARLSREAGAGTLDIEQLVNLAADVLAEREHLSGHLGPDHDDRALGEILKVGTSAGGARAKAVLAWNPVTGEFRSGQVDTRAGFEHWLLKFDGVSGNADKELADPLGFGRLEYACYLAALQAGVSMAPSRLYEEGGRAHFMTRRFDRTADGGKLHMLSLGALRHFDFNQPRAYAYEQALETIRLLGLGQAAIDEQVRRAFLNIVLRNQDDHVKNIAFLMNRRGQWSLSPAFDVVYAWNPDGAWTSQHQMSVNGKTTGFVLDDLLAFGRFADLKPARTRQILAQVCEAVGNWRQHAETAGVPDALAQGAQAGFRLNW</sequence>
<dbReference type="Pfam" id="PF13657">
    <property type="entry name" value="Couple_hipA"/>
    <property type="match status" value="1"/>
</dbReference>
<evidence type="ECO:0000313" key="6">
    <source>
        <dbReference type="EMBL" id="MEY1661664.1"/>
    </source>
</evidence>
<protein>
    <submittedName>
        <fullName evidence="6">Type II toxin-antitoxin system HipA family toxin</fullName>
    </submittedName>
</protein>
<keyword evidence="3" id="KW-0418">Kinase</keyword>
<gene>
    <name evidence="6" type="ORF">AB5I84_05815</name>
</gene>
<name>A0ABV4AFP9_9GAMM</name>
<evidence type="ECO:0000256" key="1">
    <source>
        <dbReference type="ARBA" id="ARBA00010164"/>
    </source>
</evidence>
<evidence type="ECO:0000256" key="3">
    <source>
        <dbReference type="ARBA" id="ARBA00022777"/>
    </source>
</evidence>
<comment type="similarity">
    <text evidence="1">Belongs to the HipA Ser/Thr kinase family.</text>
</comment>
<dbReference type="InterPro" id="IPR012893">
    <property type="entry name" value="HipA-like_C"/>
</dbReference>
<dbReference type="EMBL" id="JBGCUO010000001">
    <property type="protein sequence ID" value="MEY1661664.1"/>
    <property type="molecule type" value="Genomic_DNA"/>
</dbReference>
<feature type="domain" description="HipA N-terminal subdomain 1" evidence="5">
    <location>
        <begin position="5"/>
        <end position="115"/>
    </location>
</feature>
<dbReference type="InterPro" id="IPR052028">
    <property type="entry name" value="HipA_Ser/Thr_kinase"/>
</dbReference>
<accession>A0ABV4AFP9</accession>
<dbReference type="InterPro" id="IPR017508">
    <property type="entry name" value="HipA_N1"/>
</dbReference>
<dbReference type="PANTHER" id="PTHR37419:SF8">
    <property type="entry name" value="TOXIN YJJJ"/>
    <property type="match status" value="1"/>
</dbReference>
<feature type="domain" description="HipA-like C-terminal" evidence="4">
    <location>
        <begin position="169"/>
        <end position="405"/>
    </location>
</feature>
<dbReference type="RefSeq" id="WP_369454914.1">
    <property type="nucleotide sequence ID" value="NZ_JBGCUO010000001.1"/>
</dbReference>
<comment type="caution">
    <text evidence="6">The sequence shown here is derived from an EMBL/GenBank/DDBJ whole genome shotgun (WGS) entry which is preliminary data.</text>
</comment>
<organism evidence="6 7">
    <name type="scientific">Isoalcanivorax beigongshangi</name>
    <dbReference type="NCBI Taxonomy" id="3238810"/>
    <lineage>
        <taxon>Bacteria</taxon>
        <taxon>Pseudomonadati</taxon>
        <taxon>Pseudomonadota</taxon>
        <taxon>Gammaproteobacteria</taxon>
        <taxon>Oceanospirillales</taxon>
        <taxon>Alcanivoracaceae</taxon>
        <taxon>Isoalcanivorax</taxon>
    </lineage>
</organism>
<evidence type="ECO:0000259" key="4">
    <source>
        <dbReference type="Pfam" id="PF07804"/>
    </source>
</evidence>
<reference evidence="6 7" key="1">
    <citation type="submission" date="2024-07" db="EMBL/GenBank/DDBJ databases">
        <authorList>
            <person name="Ren Q."/>
        </authorList>
    </citation>
    <scope>NUCLEOTIDE SEQUENCE [LARGE SCALE GENOMIC DNA]</scope>
    <source>
        <strain evidence="6 7">REN37</strain>
    </source>
</reference>
<keyword evidence="2" id="KW-0808">Transferase</keyword>
<evidence type="ECO:0000259" key="5">
    <source>
        <dbReference type="Pfam" id="PF13657"/>
    </source>
</evidence>
<evidence type="ECO:0000256" key="2">
    <source>
        <dbReference type="ARBA" id="ARBA00022679"/>
    </source>
</evidence>
<dbReference type="Proteomes" id="UP001562065">
    <property type="component" value="Unassembled WGS sequence"/>
</dbReference>
<evidence type="ECO:0000313" key="7">
    <source>
        <dbReference type="Proteomes" id="UP001562065"/>
    </source>
</evidence>
<proteinExistence type="inferred from homology"/>
<dbReference type="PANTHER" id="PTHR37419">
    <property type="entry name" value="SERINE/THREONINE-PROTEIN KINASE TOXIN HIPA"/>
    <property type="match status" value="1"/>
</dbReference>
<keyword evidence="7" id="KW-1185">Reference proteome</keyword>
<dbReference type="Pfam" id="PF07804">
    <property type="entry name" value="HipA_C"/>
    <property type="match status" value="1"/>
</dbReference>